<dbReference type="Gene3D" id="3.30.1330.60">
    <property type="entry name" value="OmpA-like domain"/>
    <property type="match status" value="1"/>
</dbReference>
<dbReference type="InterPro" id="IPR006665">
    <property type="entry name" value="OmpA-like"/>
</dbReference>
<keyword evidence="6" id="KW-1185">Reference proteome</keyword>
<dbReference type="SUPFAM" id="SSF53850">
    <property type="entry name" value="Periplasmic binding protein-like II"/>
    <property type="match status" value="1"/>
</dbReference>
<dbReference type="STRING" id="377629.TERTU_3466"/>
<dbReference type="InterPro" id="IPR050811">
    <property type="entry name" value="Phosphate_ABC_transporter"/>
</dbReference>
<dbReference type="EMBL" id="CP001614">
    <property type="protein sequence ID" value="ACR13182.1"/>
    <property type="molecule type" value="Genomic_DNA"/>
</dbReference>
<organism evidence="5 6">
    <name type="scientific">Teredinibacter turnerae (strain ATCC 39867 / T7901)</name>
    <dbReference type="NCBI Taxonomy" id="377629"/>
    <lineage>
        <taxon>Bacteria</taxon>
        <taxon>Pseudomonadati</taxon>
        <taxon>Pseudomonadota</taxon>
        <taxon>Gammaproteobacteria</taxon>
        <taxon>Cellvibrionales</taxon>
        <taxon>Cellvibrionaceae</taxon>
        <taxon>Teredinibacter</taxon>
    </lineage>
</organism>
<dbReference type="HOGENOM" id="CLU_026228_8_0_6"/>
<sequence length="464" mass="50383">MLSRTCLLCFAFFLVLSPIARSLEPEPFAPATKGLLFTMEGSNTIGAHLAPTWAEQWMTAKGATGVSIEPSEKDNEYRILGRNGLNPVYIDIHAHGSTTGFAGLLAKTADIAMASRAIKSSEVESLAADNGDMLDFSAEHVVAIDGLAVIVHPANRIDSLTVSQIQQIFAGEIRNWIDVGGANRPITVYARDDKSGTYDTFKSLVLKKTHKLVASAGRYESNDNLSDSVAADPSGIGFVGLASVRSAKPVAVSEARTLALLPEKIHVATEDYPLSRRLFMYTPEKVTDPNILEFLKFAQGSAGQAVVEKIGFVSQNPVSMKIPDLNGPNEYQALKDYAERLSVNFRFQPGKANLDNKALHDISRLVDYVKSLPGEPLHVQLVGFSNPEDSDNRADVLSKLRASKVKIELFRNGLTTAPIMGFGSDVLVANDNGNTSAKNERVEVWLFNPNNKRAMPTKTTASNY</sequence>
<dbReference type="InterPro" id="IPR036737">
    <property type="entry name" value="OmpA-like_sf"/>
</dbReference>
<accession>C5BR92</accession>
<dbReference type="OrthoDB" id="9790048at2"/>
<dbReference type="Gene3D" id="3.40.190.10">
    <property type="entry name" value="Periplasmic binding protein-like II"/>
    <property type="match status" value="2"/>
</dbReference>
<feature type="chain" id="PRO_5002949068" evidence="3">
    <location>
        <begin position="23"/>
        <end position="464"/>
    </location>
</feature>
<feature type="domain" description="OmpA-like" evidence="4">
    <location>
        <begin position="334"/>
        <end position="450"/>
    </location>
</feature>
<evidence type="ECO:0000256" key="3">
    <source>
        <dbReference type="SAM" id="SignalP"/>
    </source>
</evidence>
<dbReference type="Pfam" id="PF12849">
    <property type="entry name" value="PBP_like_2"/>
    <property type="match status" value="1"/>
</dbReference>
<reference evidence="5 6" key="1">
    <citation type="journal article" date="2009" name="PLoS ONE">
        <title>The complete genome of Teredinibacter turnerae T7901: an intracellular endosymbiont of marine wood-boring bivalves (shipworms).</title>
        <authorList>
            <person name="Yang J.C."/>
            <person name="Madupu R."/>
            <person name="Durkin A.S."/>
            <person name="Ekborg N.A."/>
            <person name="Pedamallu C.S."/>
            <person name="Hostetler J.B."/>
            <person name="Radune D."/>
            <person name="Toms B.S."/>
            <person name="Henrissat B."/>
            <person name="Coutinho P.M."/>
            <person name="Schwarz S."/>
            <person name="Field L."/>
            <person name="Trindade-Silva A.E."/>
            <person name="Soares C.A.G."/>
            <person name="Elshahawi S."/>
            <person name="Hanora A."/>
            <person name="Schmidt E.W."/>
            <person name="Haygood M.G."/>
            <person name="Posfai J."/>
            <person name="Benner J."/>
            <person name="Madinger C."/>
            <person name="Nove J."/>
            <person name="Anton B."/>
            <person name="Chaudhary K."/>
            <person name="Foster J."/>
            <person name="Holman A."/>
            <person name="Kumar S."/>
            <person name="Lessard P.A."/>
            <person name="Luyten Y.A."/>
            <person name="Slatko B."/>
            <person name="Wood N."/>
            <person name="Wu B."/>
            <person name="Teplitski M."/>
            <person name="Mougous J.D."/>
            <person name="Ward N."/>
            <person name="Eisen J.A."/>
            <person name="Badger J.H."/>
            <person name="Distel D.L."/>
        </authorList>
    </citation>
    <scope>NUCLEOTIDE SEQUENCE [LARGE SCALE GENOMIC DNA]</scope>
    <source>
        <strain evidence="6">ATCC 39867 / T7901</strain>
    </source>
</reference>
<dbReference type="PANTHER" id="PTHR30570:SF1">
    <property type="entry name" value="PHOSPHATE-BINDING PROTEIN PSTS"/>
    <property type="match status" value="1"/>
</dbReference>
<feature type="signal peptide" evidence="3">
    <location>
        <begin position="1"/>
        <end position="22"/>
    </location>
</feature>
<dbReference type="Pfam" id="PF00691">
    <property type="entry name" value="OmpA"/>
    <property type="match status" value="1"/>
</dbReference>
<evidence type="ECO:0000256" key="2">
    <source>
        <dbReference type="PROSITE-ProRule" id="PRU00473"/>
    </source>
</evidence>
<dbReference type="AlphaFoldDB" id="C5BR92"/>
<protein>
    <submittedName>
        <fullName evidence="5">Phosphate binding family protein</fullName>
    </submittedName>
</protein>
<keyword evidence="1 3" id="KW-0732">Signal</keyword>
<gene>
    <name evidence="5" type="ordered locus">TERTU_3466</name>
</gene>
<dbReference type="PANTHER" id="PTHR30570">
    <property type="entry name" value="PERIPLASMIC PHOSPHATE BINDING COMPONENT OF PHOSPHATE ABC TRANSPORTER"/>
    <property type="match status" value="1"/>
</dbReference>
<evidence type="ECO:0000313" key="6">
    <source>
        <dbReference type="Proteomes" id="UP000009080"/>
    </source>
</evidence>
<evidence type="ECO:0000259" key="4">
    <source>
        <dbReference type="PROSITE" id="PS51123"/>
    </source>
</evidence>
<dbReference type="InterPro" id="IPR024370">
    <property type="entry name" value="PBP_domain"/>
</dbReference>
<dbReference type="RefSeq" id="WP_015819295.1">
    <property type="nucleotide sequence ID" value="NC_012997.1"/>
</dbReference>
<evidence type="ECO:0000313" key="5">
    <source>
        <dbReference type="EMBL" id="ACR13182.1"/>
    </source>
</evidence>
<dbReference type="GO" id="GO:0016020">
    <property type="term" value="C:membrane"/>
    <property type="evidence" value="ECO:0007669"/>
    <property type="project" value="UniProtKB-UniRule"/>
</dbReference>
<proteinExistence type="predicted"/>
<dbReference type="Proteomes" id="UP000009080">
    <property type="component" value="Chromosome"/>
</dbReference>
<dbReference type="SUPFAM" id="SSF103088">
    <property type="entry name" value="OmpA-like"/>
    <property type="match status" value="1"/>
</dbReference>
<dbReference type="CDD" id="cd13653">
    <property type="entry name" value="PBP2_phosphate_like_1"/>
    <property type="match status" value="1"/>
</dbReference>
<evidence type="ECO:0000256" key="1">
    <source>
        <dbReference type="ARBA" id="ARBA00022729"/>
    </source>
</evidence>
<name>C5BR92_TERTT</name>
<dbReference type="eggNOG" id="COG0226">
    <property type="taxonomic scope" value="Bacteria"/>
</dbReference>
<keyword evidence="2" id="KW-0472">Membrane</keyword>
<dbReference type="KEGG" id="ttu:TERTU_3466"/>
<dbReference type="PROSITE" id="PS51123">
    <property type="entry name" value="OMPA_2"/>
    <property type="match status" value="1"/>
</dbReference>
<dbReference type="eggNOG" id="COG2885">
    <property type="taxonomic scope" value="Bacteria"/>
</dbReference>